<evidence type="ECO:0000256" key="1">
    <source>
        <dbReference type="SAM" id="SignalP"/>
    </source>
</evidence>
<proteinExistence type="predicted"/>
<reference evidence="2 3" key="1">
    <citation type="submission" date="2024-08" db="EMBL/GenBank/DDBJ databases">
        <authorList>
            <person name="Lu H."/>
        </authorList>
    </citation>
    <scope>NUCLEOTIDE SEQUENCE [LARGE SCALE GENOMIC DNA]</scope>
    <source>
        <strain evidence="2 3">BYS87W</strain>
    </source>
</reference>
<keyword evidence="1" id="KW-0732">Signal</keyword>
<dbReference type="PROSITE" id="PS51257">
    <property type="entry name" value="PROKAR_LIPOPROTEIN"/>
    <property type="match status" value="1"/>
</dbReference>
<protein>
    <recommendedName>
        <fullName evidence="4">DUF1795 domain-containing protein</fullName>
    </recommendedName>
</protein>
<comment type="caution">
    <text evidence="2">The sequence shown here is derived from an EMBL/GenBank/DDBJ whole genome shotgun (WGS) entry which is preliminary data.</text>
</comment>
<feature type="chain" id="PRO_5046402113" description="DUF1795 domain-containing protein" evidence="1">
    <location>
        <begin position="26"/>
        <end position="184"/>
    </location>
</feature>
<evidence type="ECO:0000313" key="3">
    <source>
        <dbReference type="Proteomes" id="UP001606303"/>
    </source>
</evidence>
<gene>
    <name evidence="2" type="ORF">ACG01O_17720</name>
</gene>
<dbReference type="Proteomes" id="UP001606303">
    <property type="component" value="Unassembled WGS sequence"/>
</dbReference>
<evidence type="ECO:0008006" key="4">
    <source>
        <dbReference type="Google" id="ProtNLM"/>
    </source>
</evidence>
<organism evidence="2 3">
    <name type="scientific">Pelomonas baiyunensis</name>
    <dbReference type="NCBI Taxonomy" id="3299026"/>
    <lineage>
        <taxon>Bacteria</taxon>
        <taxon>Pseudomonadati</taxon>
        <taxon>Pseudomonadota</taxon>
        <taxon>Betaproteobacteria</taxon>
        <taxon>Burkholderiales</taxon>
        <taxon>Sphaerotilaceae</taxon>
        <taxon>Roseateles</taxon>
    </lineage>
</organism>
<keyword evidence="3" id="KW-1185">Reference proteome</keyword>
<name>A0ABW7H2M3_9BURK</name>
<feature type="signal peptide" evidence="1">
    <location>
        <begin position="1"/>
        <end position="25"/>
    </location>
</feature>
<dbReference type="EMBL" id="JBIGIB010000005">
    <property type="protein sequence ID" value="MFG6468466.1"/>
    <property type="molecule type" value="Genomic_DNA"/>
</dbReference>
<sequence length="184" mass="19001">MRRHLFSCLGAAALLACALPLPTWAGAVATPFGSFNAPDGTEELSREQKVDARTGKPAGMVVLSRAPDTKAVYIVVWSYAEPDAAKPYDALDSAVKIGNPFDKSLTRDAAQAVQVGGVPGARYEGKLPNGLRAVSYVANNQGHRLVVLLKGPASGTAKDTADAIARGIEGFSWALPAAAAASAP</sequence>
<dbReference type="RefSeq" id="WP_394386652.1">
    <property type="nucleotide sequence ID" value="NZ_JBIGIB010000005.1"/>
</dbReference>
<evidence type="ECO:0000313" key="2">
    <source>
        <dbReference type="EMBL" id="MFG6468466.1"/>
    </source>
</evidence>
<accession>A0ABW7H2M3</accession>